<evidence type="ECO:0000259" key="1">
    <source>
        <dbReference type="PROSITE" id="PS51207"/>
    </source>
</evidence>
<dbReference type="SMART" id="SM00313">
    <property type="entry name" value="PXA"/>
    <property type="match status" value="1"/>
</dbReference>
<evidence type="ECO:0000313" key="2">
    <source>
        <dbReference type="EMBL" id="KAJ1969902.1"/>
    </source>
</evidence>
<keyword evidence="3" id="KW-1185">Reference proteome</keyword>
<dbReference type="Proteomes" id="UP001151582">
    <property type="component" value="Unassembled WGS sequence"/>
</dbReference>
<dbReference type="PANTHER" id="PTHR22775">
    <property type="entry name" value="SORTING NEXIN"/>
    <property type="match status" value="1"/>
</dbReference>
<dbReference type="GO" id="GO:0035091">
    <property type="term" value="F:phosphatidylinositol binding"/>
    <property type="evidence" value="ECO:0007669"/>
    <property type="project" value="TreeGrafter"/>
</dbReference>
<sequence length="185" mass="21257">MVNRSDRRLLLLPSRPALSESLAQVLDLVTRDFVHSWYHDLTDDHDFANEIHAAVSHVCRRLEARARRIDWPDLLFHGVLPVVKAHLQDYHQVTAKVGTDYGGGQHSADDLFHRFQPHPALDMPLNETRYFRRLTDQLLPHVLLPADCQSPSVRYLIREVVTNIVWKNLVDALSEPATVYEAIIT</sequence>
<accession>A0A9W8B0Y1</accession>
<dbReference type="Pfam" id="PF02194">
    <property type="entry name" value="PXA"/>
    <property type="match status" value="1"/>
</dbReference>
<gene>
    <name evidence="2" type="ORF">H4R34_006120</name>
</gene>
<organism evidence="2 3">
    <name type="scientific">Dimargaris verticillata</name>
    <dbReference type="NCBI Taxonomy" id="2761393"/>
    <lineage>
        <taxon>Eukaryota</taxon>
        <taxon>Fungi</taxon>
        <taxon>Fungi incertae sedis</taxon>
        <taxon>Zoopagomycota</taxon>
        <taxon>Kickxellomycotina</taxon>
        <taxon>Dimargaritomycetes</taxon>
        <taxon>Dimargaritales</taxon>
        <taxon>Dimargaritaceae</taxon>
        <taxon>Dimargaris</taxon>
    </lineage>
</organism>
<reference evidence="2" key="1">
    <citation type="submission" date="2022-07" db="EMBL/GenBank/DDBJ databases">
        <title>Phylogenomic reconstructions and comparative analyses of Kickxellomycotina fungi.</title>
        <authorList>
            <person name="Reynolds N.K."/>
            <person name="Stajich J.E."/>
            <person name="Barry K."/>
            <person name="Grigoriev I.V."/>
            <person name="Crous P."/>
            <person name="Smith M.E."/>
        </authorList>
    </citation>
    <scope>NUCLEOTIDE SEQUENCE</scope>
    <source>
        <strain evidence="2">RSA 567</strain>
    </source>
</reference>
<dbReference type="InterPro" id="IPR003114">
    <property type="entry name" value="Phox_assoc"/>
</dbReference>
<protein>
    <recommendedName>
        <fullName evidence="1">PXA domain-containing protein</fullName>
    </recommendedName>
</protein>
<feature type="domain" description="PXA" evidence="1">
    <location>
        <begin position="15"/>
        <end position="185"/>
    </location>
</feature>
<dbReference type="EMBL" id="JANBQB010001868">
    <property type="protein sequence ID" value="KAJ1969902.1"/>
    <property type="molecule type" value="Genomic_DNA"/>
</dbReference>
<proteinExistence type="predicted"/>
<feature type="non-terminal residue" evidence="2">
    <location>
        <position position="185"/>
    </location>
</feature>
<name>A0A9W8B0Y1_9FUNG</name>
<dbReference type="OrthoDB" id="5582218at2759"/>
<evidence type="ECO:0000313" key="3">
    <source>
        <dbReference type="Proteomes" id="UP001151582"/>
    </source>
</evidence>
<comment type="caution">
    <text evidence="2">The sequence shown here is derived from an EMBL/GenBank/DDBJ whole genome shotgun (WGS) entry which is preliminary data.</text>
</comment>
<dbReference type="PROSITE" id="PS51207">
    <property type="entry name" value="PXA"/>
    <property type="match status" value="1"/>
</dbReference>
<dbReference type="AlphaFoldDB" id="A0A9W8B0Y1"/>
<dbReference type="PANTHER" id="PTHR22775:SF3">
    <property type="entry name" value="SORTING NEXIN-13"/>
    <property type="match status" value="1"/>
</dbReference>